<dbReference type="Proteomes" id="UP000055045">
    <property type="component" value="Unassembled WGS sequence"/>
</dbReference>
<sequence length="34" mass="4043">MPFLHLIWGNGSHDNRAKPTNNPSRCWWATQDYK</sequence>
<name>A0A117NK70_PENFR</name>
<accession>A0A117NK70</accession>
<evidence type="ECO:0000313" key="1">
    <source>
        <dbReference type="EMBL" id="KUM55640.1"/>
    </source>
</evidence>
<keyword evidence="2" id="KW-1185">Reference proteome</keyword>
<comment type="caution">
    <text evidence="1">The sequence shown here is derived from an EMBL/GenBank/DDBJ whole genome shotgun (WGS) entry which is preliminary data.</text>
</comment>
<feature type="non-terminal residue" evidence="1">
    <location>
        <position position="34"/>
    </location>
</feature>
<reference evidence="1 2" key="1">
    <citation type="submission" date="2015-10" db="EMBL/GenBank/DDBJ databases">
        <title>Genome sequencing of Penicillium freii.</title>
        <authorList>
            <person name="Nguyen H.D."/>
            <person name="Visagie C.M."/>
            <person name="Seifert K.A."/>
        </authorList>
    </citation>
    <scope>NUCLEOTIDE SEQUENCE [LARGE SCALE GENOMIC DNA]</scope>
    <source>
        <strain evidence="1 2">DAOM 242723</strain>
    </source>
</reference>
<proteinExistence type="predicted"/>
<evidence type="ECO:0000313" key="2">
    <source>
        <dbReference type="Proteomes" id="UP000055045"/>
    </source>
</evidence>
<dbReference type="EMBL" id="LLXE01000719">
    <property type="protein sequence ID" value="KUM55640.1"/>
    <property type="molecule type" value="Genomic_DNA"/>
</dbReference>
<dbReference type="AlphaFoldDB" id="A0A117NK70"/>
<protein>
    <submittedName>
        <fullName evidence="1">Uncharacterized protein</fullName>
    </submittedName>
</protein>
<gene>
    <name evidence="1" type="ORF">ACN42_g11606</name>
</gene>
<organism evidence="1 2">
    <name type="scientific">Penicillium freii</name>
    <dbReference type="NCBI Taxonomy" id="48697"/>
    <lineage>
        <taxon>Eukaryota</taxon>
        <taxon>Fungi</taxon>
        <taxon>Dikarya</taxon>
        <taxon>Ascomycota</taxon>
        <taxon>Pezizomycotina</taxon>
        <taxon>Eurotiomycetes</taxon>
        <taxon>Eurotiomycetidae</taxon>
        <taxon>Eurotiales</taxon>
        <taxon>Aspergillaceae</taxon>
        <taxon>Penicillium</taxon>
    </lineage>
</organism>